<feature type="chain" id="PRO_5013279665" evidence="2">
    <location>
        <begin position="22"/>
        <end position="274"/>
    </location>
</feature>
<dbReference type="AlphaFoldDB" id="A0A225VAT7"/>
<organism evidence="3 4">
    <name type="scientific">Phytophthora megakarya</name>
    <dbReference type="NCBI Taxonomy" id="4795"/>
    <lineage>
        <taxon>Eukaryota</taxon>
        <taxon>Sar</taxon>
        <taxon>Stramenopiles</taxon>
        <taxon>Oomycota</taxon>
        <taxon>Peronosporomycetes</taxon>
        <taxon>Peronosporales</taxon>
        <taxon>Peronosporaceae</taxon>
        <taxon>Phytophthora</taxon>
    </lineage>
</organism>
<dbReference type="Proteomes" id="UP000198211">
    <property type="component" value="Unassembled WGS sequence"/>
</dbReference>
<feature type="region of interest" description="Disordered" evidence="1">
    <location>
        <begin position="216"/>
        <end position="251"/>
    </location>
</feature>
<dbReference type="GO" id="GO:0005576">
    <property type="term" value="C:extracellular region"/>
    <property type="evidence" value="ECO:0007669"/>
    <property type="project" value="InterPro"/>
</dbReference>
<accession>A0A225VAT7</accession>
<evidence type="ECO:0000256" key="1">
    <source>
        <dbReference type="SAM" id="MobiDB-lite"/>
    </source>
</evidence>
<keyword evidence="4" id="KW-1185">Reference proteome</keyword>
<keyword evidence="2" id="KW-0732">Signal</keyword>
<dbReference type="SMART" id="SM01187">
    <property type="entry name" value="Elicitin"/>
    <property type="match status" value="2"/>
</dbReference>
<feature type="compositionally biased region" description="Low complexity" evidence="1">
    <location>
        <begin position="216"/>
        <end position="228"/>
    </location>
</feature>
<protein>
    <submittedName>
        <fullName evidence="3">Elicitin</fullName>
    </submittedName>
</protein>
<reference evidence="4" key="1">
    <citation type="submission" date="2017-03" db="EMBL/GenBank/DDBJ databases">
        <title>Phytopthora megakarya and P. palmivora, two closely related causual agents of cacao black pod achieved similar genome size and gene model numbers by different mechanisms.</title>
        <authorList>
            <person name="Ali S."/>
            <person name="Shao J."/>
            <person name="Larry D.J."/>
            <person name="Kronmiller B."/>
            <person name="Shen D."/>
            <person name="Strem M.D."/>
            <person name="Melnick R.L."/>
            <person name="Guiltinan M.J."/>
            <person name="Tyler B.M."/>
            <person name="Meinhardt L.W."/>
            <person name="Bailey B.A."/>
        </authorList>
    </citation>
    <scope>NUCLEOTIDE SEQUENCE [LARGE SCALE GENOMIC DNA]</scope>
    <source>
        <strain evidence="4">zdho120</strain>
    </source>
</reference>
<dbReference type="InterPro" id="IPR002200">
    <property type="entry name" value="Elicitin"/>
</dbReference>
<gene>
    <name evidence="3" type="ORF">PHMEG_00025790</name>
</gene>
<comment type="caution">
    <text evidence="3">The sequence shown here is derived from an EMBL/GenBank/DDBJ whole genome shotgun (WGS) entry which is preliminary data.</text>
</comment>
<proteinExistence type="predicted"/>
<name>A0A225VAT7_9STRA</name>
<feature type="compositionally biased region" description="Polar residues" evidence="1">
    <location>
        <begin position="233"/>
        <end position="251"/>
    </location>
</feature>
<evidence type="ECO:0000256" key="2">
    <source>
        <dbReference type="SAM" id="SignalP"/>
    </source>
</evidence>
<sequence>MHRAIAALVTVLIVLVPSITARACTSMELTELTSVAATYSNSPDCAGSSLDRSTKTVEIICAGACMKLVRQLQPDAPDCEFQGTNLGETMSQLVAWCDSAGSSSASSGSTEAGSTSNSTADNTTDVVPVCSIEDVNLVNDINSEAAKNADCLGSAGTATTAANKDEYCAQDSCVAYLANIEGRLPNCTYGSYNIKQVVADTLAMCEDNGIVWPTTTPRVPTTTTQTPTVIPSGDSQAADTPAPNRSPTDSAASVWKSSASISGFVLMAFVWITL</sequence>
<dbReference type="OrthoDB" id="128349at2759"/>
<dbReference type="EMBL" id="NBNE01006046">
    <property type="protein sequence ID" value="OWZ02621.1"/>
    <property type="molecule type" value="Genomic_DNA"/>
</dbReference>
<evidence type="ECO:0000313" key="3">
    <source>
        <dbReference type="EMBL" id="OWZ02621.1"/>
    </source>
</evidence>
<feature type="signal peptide" evidence="2">
    <location>
        <begin position="1"/>
        <end position="21"/>
    </location>
</feature>
<evidence type="ECO:0000313" key="4">
    <source>
        <dbReference type="Proteomes" id="UP000198211"/>
    </source>
</evidence>